<dbReference type="InParanoid" id="B9TAS2"/>
<evidence type="ECO:0000313" key="2">
    <source>
        <dbReference type="Proteomes" id="UP000008311"/>
    </source>
</evidence>
<sequence>MKDPRPASYSFVGRDRGPFFFLNRAQRSQIQSRQGGLPDTESSYSNLAMLMEQEKFSDDMDPKR</sequence>
<gene>
    <name evidence="1" type="ORF">RCOM_2029400</name>
</gene>
<proteinExistence type="predicted"/>
<keyword evidence="2" id="KW-1185">Reference proteome</keyword>
<organism evidence="1 2">
    <name type="scientific">Ricinus communis</name>
    <name type="common">Castor bean</name>
    <dbReference type="NCBI Taxonomy" id="3988"/>
    <lineage>
        <taxon>Eukaryota</taxon>
        <taxon>Viridiplantae</taxon>
        <taxon>Streptophyta</taxon>
        <taxon>Embryophyta</taxon>
        <taxon>Tracheophyta</taxon>
        <taxon>Spermatophyta</taxon>
        <taxon>Magnoliopsida</taxon>
        <taxon>eudicotyledons</taxon>
        <taxon>Gunneridae</taxon>
        <taxon>Pentapetalae</taxon>
        <taxon>rosids</taxon>
        <taxon>fabids</taxon>
        <taxon>Malpighiales</taxon>
        <taxon>Euphorbiaceae</taxon>
        <taxon>Acalyphoideae</taxon>
        <taxon>Acalypheae</taxon>
        <taxon>Ricinus</taxon>
    </lineage>
</organism>
<name>B9TAS2_RICCO</name>
<accession>B9TAS2</accession>
<dbReference type="EMBL" id="EQ975925">
    <property type="protein sequence ID" value="EEF27041.1"/>
    <property type="molecule type" value="Genomic_DNA"/>
</dbReference>
<protein>
    <submittedName>
        <fullName evidence="1">Uncharacterized protein</fullName>
    </submittedName>
</protein>
<evidence type="ECO:0000313" key="1">
    <source>
        <dbReference type="EMBL" id="EEF27041.1"/>
    </source>
</evidence>
<dbReference type="AlphaFoldDB" id="B9TAS2"/>
<reference evidence="2" key="1">
    <citation type="journal article" date="2010" name="Nat. Biotechnol.">
        <title>Draft genome sequence of the oilseed species Ricinus communis.</title>
        <authorList>
            <person name="Chan A.P."/>
            <person name="Crabtree J."/>
            <person name="Zhao Q."/>
            <person name="Lorenzi H."/>
            <person name="Orvis J."/>
            <person name="Puiu D."/>
            <person name="Melake-Berhan A."/>
            <person name="Jones K.M."/>
            <person name="Redman J."/>
            <person name="Chen G."/>
            <person name="Cahoon E.B."/>
            <person name="Gedil M."/>
            <person name="Stanke M."/>
            <person name="Haas B.J."/>
            <person name="Wortman J.R."/>
            <person name="Fraser-Liggett C.M."/>
            <person name="Ravel J."/>
            <person name="Rabinowicz P.D."/>
        </authorList>
    </citation>
    <scope>NUCLEOTIDE SEQUENCE [LARGE SCALE GENOMIC DNA]</scope>
    <source>
        <strain evidence="2">cv. Hale</strain>
    </source>
</reference>
<dbReference type="Proteomes" id="UP000008311">
    <property type="component" value="Unassembled WGS sequence"/>
</dbReference>